<evidence type="ECO:0008006" key="4">
    <source>
        <dbReference type="Google" id="ProtNLM"/>
    </source>
</evidence>
<organism evidence="2 3">
    <name type="scientific">Aquimarina litoralis</name>
    <dbReference type="NCBI Taxonomy" id="584605"/>
    <lineage>
        <taxon>Bacteria</taxon>
        <taxon>Pseudomonadati</taxon>
        <taxon>Bacteroidota</taxon>
        <taxon>Flavobacteriia</taxon>
        <taxon>Flavobacteriales</taxon>
        <taxon>Flavobacteriaceae</taxon>
        <taxon>Aquimarina</taxon>
    </lineage>
</organism>
<dbReference type="InterPro" id="IPR036249">
    <property type="entry name" value="Thioredoxin-like_sf"/>
</dbReference>
<dbReference type="InterPro" id="IPR051099">
    <property type="entry name" value="AGR/TXD"/>
</dbReference>
<dbReference type="Proteomes" id="UP001501758">
    <property type="component" value="Unassembled WGS sequence"/>
</dbReference>
<dbReference type="RefSeq" id="WP_343912867.1">
    <property type="nucleotide sequence ID" value="NZ_BAAAGE010000002.1"/>
</dbReference>
<evidence type="ECO:0000256" key="1">
    <source>
        <dbReference type="ARBA" id="ARBA00022729"/>
    </source>
</evidence>
<dbReference type="EMBL" id="BAAAGE010000002">
    <property type="protein sequence ID" value="GAA0723730.1"/>
    <property type="molecule type" value="Genomic_DNA"/>
</dbReference>
<dbReference type="Gene3D" id="3.40.30.10">
    <property type="entry name" value="Glutaredoxin"/>
    <property type="match status" value="1"/>
</dbReference>
<gene>
    <name evidence="2" type="ORF">GCM10009430_27500</name>
</gene>
<dbReference type="PANTHER" id="PTHR15337">
    <property type="entry name" value="ANTERIOR GRADIENT PROTEIN-RELATED"/>
    <property type="match status" value="1"/>
</dbReference>
<evidence type="ECO:0000313" key="2">
    <source>
        <dbReference type="EMBL" id="GAA0723730.1"/>
    </source>
</evidence>
<reference evidence="3" key="1">
    <citation type="journal article" date="2019" name="Int. J. Syst. Evol. Microbiol.">
        <title>The Global Catalogue of Microorganisms (GCM) 10K type strain sequencing project: providing services to taxonomists for standard genome sequencing and annotation.</title>
        <authorList>
            <consortium name="The Broad Institute Genomics Platform"/>
            <consortium name="The Broad Institute Genome Sequencing Center for Infectious Disease"/>
            <person name="Wu L."/>
            <person name="Ma J."/>
        </authorList>
    </citation>
    <scope>NUCLEOTIDE SEQUENCE [LARGE SCALE GENOMIC DNA]</scope>
    <source>
        <strain evidence="3">JCM 15974</strain>
    </source>
</reference>
<dbReference type="PANTHER" id="PTHR15337:SF11">
    <property type="entry name" value="THIOREDOXIN DOMAIN-CONTAINING PROTEIN"/>
    <property type="match status" value="1"/>
</dbReference>
<dbReference type="Pfam" id="PF13899">
    <property type="entry name" value="Thioredoxin_7"/>
    <property type="match status" value="1"/>
</dbReference>
<accession>A0ABP3U3L4</accession>
<dbReference type="CDD" id="cd02947">
    <property type="entry name" value="TRX_family"/>
    <property type="match status" value="1"/>
</dbReference>
<comment type="caution">
    <text evidence="2">The sequence shown here is derived from an EMBL/GenBank/DDBJ whole genome shotgun (WGS) entry which is preliminary data.</text>
</comment>
<keyword evidence="3" id="KW-1185">Reference proteome</keyword>
<name>A0ABP3U3L4_9FLAO</name>
<evidence type="ECO:0000313" key="3">
    <source>
        <dbReference type="Proteomes" id="UP001501758"/>
    </source>
</evidence>
<protein>
    <recommendedName>
        <fullName evidence="4">Thioredoxin family protein</fullName>
    </recommendedName>
</protein>
<keyword evidence="1" id="KW-0732">Signal</keyword>
<proteinExistence type="predicted"/>
<dbReference type="SUPFAM" id="SSF52833">
    <property type="entry name" value="Thioredoxin-like"/>
    <property type="match status" value="1"/>
</dbReference>
<sequence>MKKIISFLIFIFVISSYSQESKLNWLTDFETAKEVSKESKKPILMYFTGSDWCAPCIMLEQDFFSTEKFNRQSQSVVLLKVDIPRRMDILTENQLKANKKLVKVYNKEGGFPNIIAMNHKGKVIDTEGSYSASLRDPSRYFAFVSKIIDNY</sequence>